<reference evidence="3" key="1">
    <citation type="journal article" date="2016" name="Nature">
        <title>The genome of the seagrass Zostera marina reveals angiosperm adaptation to the sea.</title>
        <authorList>
            <person name="Olsen J.L."/>
            <person name="Rouze P."/>
            <person name="Verhelst B."/>
            <person name="Lin Y.-C."/>
            <person name="Bayer T."/>
            <person name="Collen J."/>
            <person name="Dattolo E."/>
            <person name="De Paoli E."/>
            <person name="Dittami S."/>
            <person name="Maumus F."/>
            <person name="Michel G."/>
            <person name="Kersting A."/>
            <person name="Lauritano C."/>
            <person name="Lohaus R."/>
            <person name="Toepel M."/>
            <person name="Tonon T."/>
            <person name="Vanneste K."/>
            <person name="Amirebrahimi M."/>
            <person name="Brakel J."/>
            <person name="Bostroem C."/>
            <person name="Chovatia M."/>
            <person name="Grimwood J."/>
            <person name="Jenkins J.W."/>
            <person name="Jueterbock A."/>
            <person name="Mraz A."/>
            <person name="Stam W.T."/>
            <person name="Tice H."/>
            <person name="Bornberg-Bauer E."/>
            <person name="Green P.J."/>
            <person name="Pearson G.A."/>
            <person name="Procaccini G."/>
            <person name="Duarte C.M."/>
            <person name="Schmutz J."/>
            <person name="Reusch T.B.H."/>
            <person name="Van de Peer Y."/>
        </authorList>
    </citation>
    <scope>NUCLEOTIDE SEQUENCE [LARGE SCALE GENOMIC DNA]</scope>
    <source>
        <strain evidence="3">cv. Finnish</strain>
    </source>
</reference>
<organism evidence="2 3">
    <name type="scientific">Zostera marina</name>
    <name type="common">Eelgrass</name>
    <dbReference type="NCBI Taxonomy" id="29655"/>
    <lineage>
        <taxon>Eukaryota</taxon>
        <taxon>Viridiplantae</taxon>
        <taxon>Streptophyta</taxon>
        <taxon>Embryophyta</taxon>
        <taxon>Tracheophyta</taxon>
        <taxon>Spermatophyta</taxon>
        <taxon>Magnoliopsida</taxon>
        <taxon>Liliopsida</taxon>
        <taxon>Zosteraceae</taxon>
        <taxon>Zostera</taxon>
    </lineage>
</organism>
<dbReference type="InterPro" id="IPR025521">
    <property type="entry name" value="Neprosin_propep"/>
</dbReference>
<accession>A0A0K9NJL1</accession>
<name>A0A0K9NJL1_ZOSMR</name>
<dbReference type="PANTHER" id="PTHR31589">
    <property type="entry name" value="PROTEIN, PUTATIVE (DUF239)-RELATED-RELATED"/>
    <property type="match status" value="1"/>
</dbReference>
<feature type="domain" description="Neprosin PEP catalytic" evidence="1">
    <location>
        <begin position="131"/>
        <end position="378"/>
    </location>
</feature>
<evidence type="ECO:0000313" key="3">
    <source>
        <dbReference type="Proteomes" id="UP000036987"/>
    </source>
</evidence>
<dbReference type="AlphaFoldDB" id="A0A0K9NJL1"/>
<dbReference type="InterPro" id="IPR053168">
    <property type="entry name" value="Glutamic_endopeptidase"/>
</dbReference>
<sequence>MQITNLSLLLGSRANHGWDRIWVTLFMVSVSLFIATSEASGLKESNIIVKRIKTADGDIFDCVDIYKQPSLSHPLLKDHKVQIRPSMYSVEDSITTSRVLSEMGLNDGGCPEGSVPVAVDRLLQHNTSMKLANSFGIREYIAERRTSNGRYNGGAANLNVYSPPVGNGQVSSSRINVVNKYMNIQLQAGWMVNPVLFKDSKSRLFISSFENGKLCINLNCGGFVQTNSKIFLGGVLSPVSRVSVNPQYYIEIYIHKDLKTGDWWVSMNSQANSIGYWPKAVVNYMNYATQIQYGGYTSCYGKDTCPQMGNGLNPTTTRNADACFISEVQYFDASSHIKPLKGNQQYPSTNKRRCYDVGTYLDLYGKLPKFSFGGNICSSD</sequence>
<evidence type="ECO:0000313" key="2">
    <source>
        <dbReference type="EMBL" id="KMZ56808.1"/>
    </source>
</evidence>
<keyword evidence="3" id="KW-1185">Reference proteome</keyword>
<comment type="caution">
    <text evidence="2">The sequence shown here is derived from an EMBL/GenBank/DDBJ whole genome shotgun (WGS) entry which is preliminary data.</text>
</comment>
<dbReference type="InterPro" id="IPR004314">
    <property type="entry name" value="Neprosin"/>
</dbReference>
<dbReference type="Pfam" id="PF14365">
    <property type="entry name" value="Neprosin_AP"/>
    <property type="match status" value="1"/>
</dbReference>
<dbReference type="OrthoDB" id="581543at2759"/>
<protein>
    <recommendedName>
        <fullName evidence="1">Neprosin PEP catalytic domain-containing protein</fullName>
    </recommendedName>
</protein>
<dbReference type="Proteomes" id="UP000036987">
    <property type="component" value="Unassembled WGS sequence"/>
</dbReference>
<dbReference type="Pfam" id="PF03080">
    <property type="entry name" value="Neprosin"/>
    <property type="match status" value="1"/>
</dbReference>
<dbReference type="PANTHER" id="PTHR31589:SF232">
    <property type="entry name" value="NEPROSIN DOMAIN-CONTAINING PROTEIN"/>
    <property type="match status" value="1"/>
</dbReference>
<gene>
    <name evidence="2" type="ORF">ZOSMA_91G00740</name>
</gene>
<evidence type="ECO:0000259" key="1">
    <source>
        <dbReference type="PROSITE" id="PS52045"/>
    </source>
</evidence>
<dbReference type="OMA" id="NCIRRDE"/>
<proteinExistence type="predicted"/>
<dbReference type="PROSITE" id="PS52045">
    <property type="entry name" value="NEPROSIN_PEP_CD"/>
    <property type="match status" value="1"/>
</dbReference>
<dbReference type="EMBL" id="LFYR01002138">
    <property type="protein sequence ID" value="KMZ56808.1"/>
    <property type="molecule type" value="Genomic_DNA"/>
</dbReference>